<protein>
    <submittedName>
        <fullName evidence="2">Uncharacterized protein</fullName>
    </submittedName>
</protein>
<accession>A0A837CLN4</accession>
<comment type="caution">
    <text evidence="2">The sequence shown here is derived from an EMBL/GenBank/DDBJ whole genome shotgun (WGS) entry which is preliminary data.</text>
</comment>
<organism evidence="2 3">
    <name type="scientific">Bradyrhizobium diazoefficiens SEMIA 5080</name>
    <dbReference type="NCBI Taxonomy" id="754504"/>
    <lineage>
        <taxon>Bacteria</taxon>
        <taxon>Pseudomonadati</taxon>
        <taxon>Pseudomonadota</taxon>
        <taxon>Alphaproteobacteria</taxon>
        <taxon>Hyphomicrobiales</taxon>
        <taxon>Nitrobacteraceae</taxon>
        <taxon>Bradyrhizobium</taxon>
    </lineage>
</organism>
<keyword evidence="1" id="KW-0732">Signal</keyword>
<feature type="chain" id="PRO_5032872645" evidence="1">
    <location>
        <begin position="29"/>
        <end position="87"/>
    </location>
</feature>
<dbReference type="EMBL" id="ADOU02000004">
    <property type="protein sequence ID" value="KGJ70220.1"/>
    <property type="molecule type" value="Genomic_DNA"/>
</dbReference>
<feature type="signal peptide" evidence="1">
    <location>
        <begin position="1"/>
        <end position="28"/>
    </location>
</feature>
<proteinExistence type="predicted"/>
<evidence type="ECO:0000256" key="1">
    <source>
        <dbReference type="SAM" id="SignalP"/>
    </source>
</evidence>
<reference evidence="2 3" key="1">
    <citation type="journal article" date="2014" name="BMC Genomics">
        <title>Comparative genomics of Bradyrhizobium japonicum CPAC 15 and Bradyrhizobium diazoefficiens CPAC 7: elite model strains for understanding symbiotic performance with soybean.</title>
        <authorList>
            <person name="Siqueira A.F."/>
            <person name="Ormeno-Orrillo E."/>
            <person name="Souza R.C."/>
            <person name="Rodrigues E.P."/>
            <person name="Almeida L.G."/>
            <person name="Barcellos F.G."/>
            <person name="Batista J.S."/>
            <person name="Nakatami A.S."/>
            <person name="Martinez-Romero E."/>
            <person name="Vasconcelos A.T."/>
            <person name="Hungria M."/>
        </authorList>
    </citation>
    <scope>NUCLEOTIDE SEQUENCE [LARGE SCALE GENOMIC DNA]</scope>
    <source>
        <strain evidence="2 3">SEMIA 5080</strain>
    </source>
</reference>
<evidence type="ECO:0000313" key="2">
    <source>
        <dbReference type="EMBL" id="KGJ70220.1"/>
    </source>
</evidence>
<name>A0A837CLN4_9BRAD</name>
<gene>
    <name evidence="2" type="ORF">BJA5080_04014</name>
</gene>
<evidence type="ECO:0000313" key="3">
    <source>
        <dbReference type="Proteomes" id="UP000024900"/>
    </source>
</evidence>
<sequence length="87" mass="9768">MPSFTEAHLKPFIFVAAIALLAASPARSQPLVDPNKVAPEFREAAEKRRAEQLRQRECALKADLDKVLPRDRTAYLNHCLDTLAARQ</sequence>
<dbReference type="Proteomes" id="UP000024900">
    <property type="component" value="Unassembled WGS sequence"/>
</dbReference>
<dbReference type="AlphaFoldDB" id="A0A837CLN4"/>